<protein>
    <recommendedName>
        <fullName evidence="4">Nose resistant-to-fluoxetine protein N-terminal domain-containing protein</fullName>
    </recommendedName>
</protein>
<name>A0AAD4K8R7_9MUSC</name>
<evidence type="ECO:0000256" key="3">
    <source>
        <dbReference type="SAM" id="SignalP"/>
    </source>
</evidence>
<evidence type="ECO:0000313" key="6">
    <source>
        <dbReference type="Proteomes" id="UP001200034"/>
    </source>
</evidence>
<dbReference type="PANTHER" id="PTHR11161">
    <property type="entry name" value="O-ACYLTRANSFERASE"/>
    <property type="match status" value="1"/>
</dbReference>
<feature type="signal peptide" evidence="3">
    <location>
        <begin position="1"/>
        <end position="26"/>
    </location>
</feature>
<comment type="caution">
    <text evidence="5">The sequence shown here is derived from an EMBL/GenBank/DDBJ whole genome shotgun (WGS) entry which is preliminary data.</text>
</comment>
<evidence type="ECO:0000313" key="5">
    <source>
        <dbReference type="EMBL" id="KAH8385804.1"/>
    </source>
</evidence>
<feature type="domain" description="Nose resistant-to-fluoxetine protein N-terminal" evidence="4">
    <location>
        <begin position="82"/>
        <end position="226"/>
    </location>
</feature>
<feature type="transmembrane region" description="Helical" evidence="2">
    <location>
        <begin position="361"/>
        <end position="386"/>
    </location>
</feature>
<evidence type="ECO:0000259" key="4">
    <source>
        <dbReference type="SMART" id="SM00703"/>
    </source>
</evidence>
<dbReference type="InterPro" id="IPR002656">
    <property type="entry name" value="Acyl_transf_3_dom"/>
</dbReference>
<feature type="transmembrane region" description="Helical" evidence="2">
    <location>
        <begin position="319"/>
        <end position="341"/>
    </location>
</feature>
<dbReference type="InterPro" id="IPR006621">
    <property type="entry name" value="Nose-resist-to-fluoxetine_N"/>
</dbReference>
<proteinExistence type="predicted"/>
<dbReference type="Pfam" id="PF01757">
    <property type="entry name" value="Acyl_transf_3"/>
    <property type="match status" value="1"/>
</dbReference>
<keyword evidence="2" id="KW-0472">Membrane</keyword>
<feature type="transmembrane region" description="Helical" evidence="2">
    <location>
        <begin position="496"/>
        <end position="515"/>
    </location>
</feature>
<dbReference type="AlphaFoldDB" id="A0AAD4K8R7"/>
<sequence length="770" mass="88479">MTRNPIQLAILAVTTVLFILLQNVSGGQFNNAKDTLVGHSLPMQKSLAHQFFALAAEQITDSNQTGTAILAHNTNSNRDYDNSLCDRDVARIRNAINNMEEWALEFPDTWGRLPIGFFWGHLISMGQYEECVAASTTYGDEIRGQYCLVRLNITQFYSQVKRRNEETARISYKQTDPQIFELGVCVPSTCSAEKTDQLLKYTIQHFYGNDFVNLTEQMVQEKWCKYDAPVEFRSVDIFAITFFSLIILFMIASSVYDFIQTRKGGSIFILSQYHYFRDCKIRIFFLGQKKPLFVAFSVLHNAPKIFAVKKVNSPNVIHCLNGLRCFSMMWVVFGHGYMTFYDLPHINRNKYYTWLQTPYSMLVQNGSLCVDTFFFMSGLLMCWGAFREMDRTKGKLNIPMMYFHRYIRLTPVVAVVVLYIMSLYKYSGAGPMWFKLGTQDQRCEDTWWATLLYVQNYAFPYSICVSQSWYLAVDTQLYFLSPLFLIPLYKWGKKALIPIVIFALLCLGCTVATFLQNDFTLFRVQDDHVDLRQRLTYYPTHTRIPTWLIGVIFGYFLFTRNRGRQIPLAKHWVITGWVLASGTMLADLWGPFWRILPDTPDSPLIEGALFEPLSRSSWAFAIGWIVWACYNGHGGLINDFLSWSFFTGFSRLCYCMYVIHRIVQLVNAARIQTDTHFSDYDAILRWWHDFGITLTLSIFATLAFEAPILGIEKAIFGRGNSKPAAKKPTPVDQAQAVSETVPEPAAATTYAEKVPEIELSVIRDENPSNA</sequence>
<accession>A0AAD4K8R7</accession>
<feature type="transmembrane region" description="Helical" evidence="2">
    <location>
        <begin position="406"/>
        <end position="424"/>
    </location>
</feature>
<reference evidence="5" key="1">
    <citation type="journal article" date="2021" name="Mol. Ecol. Resour.">
        <title>Phylogenomic analyses of the genus Drosophila reveals genomic signals of climate adaptation.</title>
        <authorList>
            <person name="Li F."/>
            <person name="Rane R.V."/>
            <person name="Luria V."/>
            <person name="Xiong Z."/>
            <person name="Chen J."/>
            <person name="Li Z."/>
            <person name="Catullo R.A."/>
            <person name="Griffin P.C."/>
            <person name="Schiffer M."/>
            <person name="Pearce S."/>
            <person name="Lee S.F."/>
            <person name="McElroy K."/>
            <person name="Stocker A."/>
            <person name="Shirriffs J."/>
            <person name="Cockerell F."/>
            <person name="Coppin C."/>
            <person name="Sgro C.M."/>
            <person name="Karger A."/>
            <person name="Cain J.W."/>
            <person name="Weber J.A."/>
            <person name="Santpere G."/>
            <person name="Kirschner M.W."/>
            <person name="Hoffmann A.A."/>
            <person name="Oakeshott J.G."/>
            <person name="Zhang G."/>
        </authorList>
    </citation>
    <scope>NUCLEOTIDE SEQUENCE</scope>
    <source>
        <strain evidence="5">BGI-SZ-2011g</strain>
    </source>
</reference>
<dbReference type="EMBL" id="JAJJHW010000269">
    <property type="protein sequence ID" value="KAH8385804.1"/>
    <property type="molecule type" value="Genomic_DNA"/>
</dbReference>
<keyword evidence="3" id="KW-0732">Signal</keyword>
<dbReference type="GO" id="GO:0016747">
    <property type="term" value="F:acyltransferase activity, transferring groups other than amino-acyl groups"/>
    <property type="evidence" value="ECO:0007669"/>
    <property type="project" value="InterPro"/>
</dbReference>
<feature type="transmembrane region" description="Helical" evidence="2">
    <location>
        <begin position="544"/>
        <end position="560"/>
    </location>
</feature>
<gene>
    <name evidence="5" type="ORF">KR093_011788</name>
</gene>
<feature type="transmembrane region" description="Helical" evidence="2">
    <location>
        <begin position="690"/>
        <end position="711"/>
    </location>
</feature>
<dbReference type="Pfam" id="PF20146">
    <property type="entry name" value="NRF"/>
    <property type="match status" value="1"/>
</dbReference>
<evidence type="ECO:0000256" key="1">
    <source>
        <dbReference type="SAM" id="MobiDB-lite"/>
    </source>
</evidence>
<dbReference type="PANTHER" id="PTHR11161:SF0">
    <property type="entry name" value="O-ACYLTRANSFERASE LIKE PROTEIN"/>
    <property type="match status" value="1"/>
</dbReference>
<dbReference type="Proteomes" id="UP001200034">
    <property type="component" value="Unassembled WGS sequence"/>
</dbReference>
<feature type="transmembrane region" description="Helical" evidence="2">
    <location>
        <begin position="572"/>
        <end position="596"/>
    </location>
</feature>
<feature type="region of interest" description="Disordered" evidence="1">
    <location>
        <begin position="721"/>
        <end position="748"/>
    </location>
</feature>
<feature type="transmembrane region" description="Helical" evidence="2">
    <location>
        <begin position="469"/>
        <end position="489"/>
    </location>
</feature>
<dbReference type="SMART" id="SM00703">
    <property type="entry name" value="NRF"/>
    <property type="match status" value="1"/>
</dbReference>
<dbReference type="InterPro" id="IPR052728">
    <property type="entry name" value="O2_lipid_transport_reg"/>
</dbReference>
<feature type="chain" id="PRO_5041991176" description="Nose resistant-to-fluoxetine protein N-terminal domain-containing protein" evidence="3">
    <location>
        <begin position="27"/>
        <end position="770"/>
    </location>
</feature>
<organism evidence="5 6">
    <name type="scientific">Drosophila rubida</name>
    <dbReference type="NCBI Taxonomy" id="30044"/>
    <lineage>
        <taxon>Eukaryota</taxon>
        <taxon>Metazoa</taxon>
        <taxon>Ecdysozoa</taxon>
        <taxon>Arthropoda</taxon>
        <taxon>Hexapoda</taxon>
        <taxon>Insecta</taxon>
        <taxon>Pterygota</taxon>
        <taxon>Neoptera</taxon>
        <taxon>Endopterygota</taxon>
        <taxon>Diptera</taxon>
        <taxon>Brachycera</taxon>
        <taxon>Muscomorpha</taxon>
        <taxon>Ephydroidea</taxon>
        <taxon>Drosophilidae</taxon>
        <taxon>Drosophila</taxon>
    </lineage>
</organism>
<keyword evidence="2" id="KW-0812">Transmembrane</keyword>
<evidence type="ECO:0000256" key="2">
    <source>
        <dbReference type="SAM" id="Phobius"/>
    </source>
</evidence>
<keyword evidence="2" id="KW-1133">Transmembrane helix</keyword>
<keyword evidence="6" id="KW-1185">Reference proteome</keyword>
<feature type="transmembrane region" description="Helical" evidence="2">
    <location>
        <begin position="237"/>
        <end position="259"/>
    </location>
</feature>